<dbReference type="Gene3D" id="3.40.50.2300">
    <property type="match status" value="2"/>
</dbReference>
<protein>
    <submittedName>
        <fullName evidence="5">Branched-chain amino acid ABC transporter substrate-binding protein</fullName>
    </submittedName>
</protein>
<dbReference type="EMBL" id="JACATZ010000001">
    <property type="protein sequence ID" value="NWJ46198.1"/>
    <property type="molecule type" value="Genomic_DNA"/>
</dbReference>
<reference evidence="6" key="2">
    <citation type="journal article" date="2024" name="Nature">
        <title>Anoxygenic phototroph of the Chloroflexota uses a type I reaction centre.</title>
        <authorList>
            <person name="Tsuji J.M."/>
            <person name="Shaw N.A."/>
            <person name="Nagashima S."/>
            <person name="Venkiteswaran J.J."/>
            <person name="Schiff S.L."/>
            <person name="Watanabe T."/>
            <person name="Fukui M."/>
            <person name="Hanada S."/>
            <person name="Tank M."/>
            <person name="Neufeld J.D."/>
        </authorList>
    </citation>
    <scope>NUCLEOTIDE SEQUENCE</scope>
    <source>
        <strain evidence="6">L227-S17</strain>
    </source>
</reference>
<dbReference type="InterPro" id="IPR028081">
    <property type="entry name" value="Leu-bd"/>
</dbReference>
<accession>A0A8T7LW17</accession>
<name>A0A8T7LW17_9CHLR</name>
<dbReference type="Proteomes" id="UP000521676">
    <property type="component" value="Unassembled WGS sequence"/>
</dbReference>
<feature type="domain" description="Leucine-binding protein" evidence="4">
    <location>
        <begin position="58"/>
        <end position="424"/>
    </location>
</feature>
<evidence type="ECO:0000259" key="4">
    <source>
        <dbReference type="Pfam" id="PF13458"/>
    </source>
</evidence>
<sequence length="436" mass="47053">MAMKNLKKLSLLFLLLLVLPGCGAAVGNDITPSKRVEAVVAPDVAVNYAPVQQNSGTIRIYSSLPLTGSSKDQSLTLTNAMQMALEDVGGPDKTINGFKIDFVSLDDATAQRGQWDETTEKANATQAANDPDAMVYLGPYNSGAAQVSIPILNRAGLPIISPSNTYPGLTLAVDGITKAGEPDSFYPTKTRNYFRVVARDDWQGPAIVLFASEVLKVKRLYLVSEPDLFVYGKGLTDSVEREAPKHGISIVGRSTVQERAADYRDLARKIRDTNPDMVFFGGTAQNQPGRLLADVRAAGVTVPFMGGDGLNNPAFLKSAGVAGEVETYSSISGVPENLLPAKGQDFLKRYRARFGAPTNYTLHGYEVMSVALNAIKKAGKKDRKAILDAIATTKNFDGVLGRWSFDANGDTDLTDFAIYQIKDGLFVYQRQIKPGK</sequence>
<dbReference type="Proteomes" id="UP001431572">
    <property type="component" value="Chromosome 1"/>
</dbReference>
<dbReference type="AlphaFoldDB" id="A0A8T7LW17"/>
<proteinExistence type="inferred from homology"/>
<feature type="signal peptide" evidence="3">
    <location>
        <begin position="1"/>
        <end position="24"/>
    </location>
</feature>
<dbReference type="Pfam" id="PF13458">
    <property type="entry name" value="Peripla_BP_6"/>
    <property type="match status" value="1"/>
</dbReference>
<evidence type="ECO:0000313" key="6">
    <source>
        <dbReference type="EMBL" id="WJW65575.1"/>
    </source>
</evidence>
<feature type="chain" id="PRO_5035785402" evidence="3">
    <location>
        <begin position="25"/>
        <end position="436"/>
    </location>
</feature>
<dbReference type="InterPro" id="IPR028082">
    <property type="entry name" value="Peripla_BP_I"/>
</dbReference>
<comment type="similarity">
    <text evidence="1">Belongs to the leucine-binding protein family.</text>
</comment>
<dbReference type="SUPFAM" id="SSF53822">
    <property type="entry name" value="Periplasmic binding protein-like I"/>
    <property type="match status" value="1"/>
</dbReference>
<evidence type="ECO:0000313" key="7">
    <source>
        <dbReference type="Proteomes" id="UP000521676"/>
    </source>
</evidence>
<evidence type="ECO:0000256" key="1">
    <source>
        <dbReference type="ARBA" id="ARBA00010062"/>
    </source>
</evidence>
<dbReference type="CDD" id="cd06342">
    <property type="entry name" value="PBP1_ABC_LIVBP-like"/>
    <property type="match status" value="1"/>
</dbReference>
<keyword evidence="2 3" id="KW-0732">Signal</keyword>
<dbReference type="RefSeq" id="WP_341467459.1">
    <property type="nucleotide sequence ID" value="NZ_CP128399.1"/>
</dbReference>
<evidence type="ECO:0000313" key="5">
    <source>
        <dbReference type="EMBL" id="NWJ46198.1"/>
    </source>
</evidence>
<dbReference type="PANTHER" id="PTHR47151">
    <property type="entry name" value="LEU/ILE/VAL-BINDING ABC TRANSPORTER SUBUNIT"/>
    <property type="match status" value="1"/>
</dbReference>
<reference evidence="5 7" key="1">
    <citation type="submission" date="2020-06" db="EMBL/GenBank/DDBJ databases">
        <title>Anoxygenic phototrophic Chloroflexota member uses a Type I reaction center.</title>
        <authorList>
            <person name="Tsuji J.M."/>
            <person name="Shaw N.A."/>
            <person name="Nagashima S."/>
            <person name="Venkiteswaran J."/>
            <person name="Schiff S.L."/>
            <person name="Hanada S."/>
            <person name="Tank M."/>
            <person name="Neufeld J.D."/>
        </authorList>
    </citation>
    <scope>NUCLEOTIDE SEQUENCE [LARGE SCALE GENOMIC DNA]</scope>
    <source>
        <strain evidence="5">L227-S17</strain>
    </source>
</reference>
<dbReference type="PANTHER" id="PTHR47151:SF2">
    <property type="entry name" value="AMINO ACID BINDING PROTEIN"/>
    <property type="match status" value="1"/>
</dbReference>
<evidence type="ECO:0000256" key="2">
    <source>
        <dbReference type="ARBA" id="ARBA00022729"/>
    </source>
</evidence>
<gene>
    <name evidence="5" type="ORF">HXX08_09990</name>
    <name evidence="6" type="ORF">OZ401_001342</name>
</gene>
<evidence type="ECO:0000313" key="8">
    <source>
        <dbReference type="Proteomes" id="UP001431572"/>
    </source>
</evidence>
<evidence type="ECO:0000256" key="3">
    <source>
        <dbReference type="SAM" id="SignalP"/>
    </source>
</evidence>
<organism evidence="5 7">
    <name type="scientific">Candidatus Chlorohelix allophototropha</name>
    <dbReference type="NCBI Taxonomy" id="3003348"/>
    <lineage>
        <taxon>Bacteria</taxon>
        <taxon>Bacillati</taxon>
        <taxon>Chloroflexota</taxon>
        <taxon>Chloroflexia</taxon>
        <taxon>Candidatus Chloroheliales</taxon>
        <taxon>Candidatus Chloroheliaceae</taxon>
        <taxon>Candidatus Chlorohelix</taxon>
    </lineage>
</organism>
<dbReference type="EMBL" id="CP128399">
    <property type="protein sequence ID" value="WJW65575.1"/>
    <property type="molecule type" value="Genomic_DNA"/>
</dbReference>
<keyword evidence="8" id="KW-1185">Reference proteome</keyword>